<evidence type="ECO:0000313" key="1">
    <source>
        <dbReference type="EMBL" id="AID58645.1"/>
    </source>
</evidence>
<proteinExistence type="predicted"/>
<dbReference type="AlphaFoldDB" id="A0A068F3X4"/>
<dbReference type="EMBL" id="KJ933392">
    <property type="protein sequence ID" value="AID58645.1"/>
    <property type="molecule type" value="Genomic_DNA"/>
</dbReference>
<name>A0A068F3X4_ECOLX</name>
<geneLocation type="plasmid" evidence="1">
    <name>pYD626E</name>
</geneLocation>
<sequence length="42" mass="4262">MGAARLRAGTAARLRVAAPYCELAAAARPVTGDTAPSRPAPR</sequence>
<organism evidence="1">
    <name type="scientific">Escherichia coli</name>
    <dbReference type="NCBI Taxonomy" id="562"/>
    <lineage>
        <taxon>Bacteria</taxon>
        <taxon>Pseudomonadati</taxon>
        <taxon>Pseudomonadota</taxon>
        <taxon>Gammaproteobacteria</taxon>
        <taxon>Enterobacterales</taxon>
        <taxon>Enterobacteriaceae</taxon>
        <taxon>Escherichia</taxon>
    </lineage>
</organism>
<protein>
    <submittedName>
        <fullName evidence="1">Uncharacterized protein</fullName>
    </submittedName>
</protein>
<reference evidence="1" key="1">
    <citation type="journal article" date="2014" name="Antimicrob. Agents Chemother.">
        <title>Complete Sequence of a Conjugative IncN Plasmid Harboring blaKPC-2, blaSHV-12, and qnrS1 from an Escherichia coli Sequence Type 648 Strain.</title>
        <authorList>
            <person name="Li J.J."/>
            <person name="Lee C.S."/>
            <person name="Sheng J.F."/>
            <person name="Doi Y."/>
        </authorList>
    </citation>
    <scope>NUCLEOTIDE SEQUENCE</scope>
    <source>
        <strain evidence="1">YD626E</strain>
        <plasmid evidence="1">pYD626E</plasmid>
    </source>
</reference>
<keyword evidence="1" id="KW-0614">Plasmid</keyword>
<reference evidence="1" key="2">
    <citation type="submission" date="2014-06" db="EMBL/GenBank/DDBJ databases">
        <authorList>
            <person name="Li J.-J."/>
            <person name="Lee C.-S."/>
            <person name="Doi Y."/>
        </authorList>
    </citation>
    <scope>NUCLEOTIDE SEQUENCE</scope>
    <source>
        <strain evidence="1">YD626E</strain>
        <plasmid evidence="1">pYD626E</plasmid>
    </source>
</reference>
<accession>A0A068F3X4</accession>